<evidence type="ECO:0000256" key="1">
    <source>
        <dbReference type="ARBA" id="ARBA00004651"/>
    </source>
</evidence>
<organism evidence="8 9">
    <name type="scientific">Nocardioides agariphilus</name>
    <dbReference type="NCBI Taxonomy" id="433664"/>
    <lineage>
        <taxon>Bacteria</taxon>
        <taxon>Bacillati</taxon>
        <taxon>Actinomycetota</taxon>
        <taxon>Actinomycetes</taxon>
        <taxon>Propionibacteriales</taxon>
        <taxon>Nocardioidaceae</taxon>
        <taxon>Nocardioides</taxon>
    </lineage>
</organism>
<dbReference type="Proteomes" id="UP000660668">
    <property type="component" value="Unassembled WGS sequence"/>
</dbReference>
<protein>
    <submittedName>
        <fullName evidence="8">MFS transporter</fullName>
    </submittedName>
</protein>
<feature type="transmembrane region" description="Helical" evidence="6">
    <location>
        <begin position="179"/>
        <end position="200"/>
    </location>
</feature>
<keyword evidence="9" id="KW-1185">Reference proteome</keyword>
<feature type="transmembrane region" description="Helical" evidence="6">
    <location>
        <begin position="22"/>
        <end position="41"/>
    </location>
</feature>
<dbReference type="SUPFAM" id="SSF103473">
    <property type="entry name" value="MFS general substrate transporter"/>
    <property type="match status" value="1"/>
</dbReference>
<keyword evidence="4 6" id="KW-1133">Transmembrane helix</keyword>
<feature type="transmembrane region" description="Helical" evidence="6">
    <location>
        <begin position="136"/>
        <end position="158"/>
    </location>
</feature>
<feature type="transmembrane region" description="Helical" evidence="6">
    <location>
        <begin position="73"/>
        <end position="98"/>
    </location>
</feature>
<dbReference type="PANTHER" id="PTHR43124">
    <property type="entry name" value="PURINE EFFLUX PUMP PBUE"/>
    <property type="match status" value="1"/>
</dbReference>
<gene>
    <name evidence="8" type="ORF">ISU10_16485</name>
</gene>
<dbReference type="AlphaFoldDB" id="A0A930VMG1"/>
<sequence>MGLLPDIAASIHRSIAQTGDIVSAYAFGVVIGTPLLAGLLAHLPRKGVAVVLAISLALGNGLSAVATTYPTMLVARFVAGVPHGAYFGVASLVAVSLVPQGRRGRAVSAVMIGPAVAMILGVPAATYLGQAFGWRATYWLVVAIAGAGALSILACVPPTPGDSSASPRRDLRVLLHPQVVVVVASGVVGFGGIFAMYSFIAPLVTDVAQPEAFIQTPRPSGSRTDA</sequence>
<dbReference type="EMBL" id="JADKPO010000024">
    <property type="protein sequence ID" value="MBF4769367.1"/>
    <property type="molecule type" value="Genomic_DNA"/>
</dbReference>
<dbReference type="InterPro" id="IPR036259">
    <property type="entry name" value="MFS_trans_sf"/>
</dbReference>
<evidence type="ECO:0000256" key="5">
    <source>
        <dbReference type="ARBA" id="ARBA00023136"/>
    </source>
</evidence>
<dbReference type="InterPro" id="IPR011701">
    <property type="entry name" value="MFS"/>
</dbReference>
<proteinExistence type="predicted"/>
<dbReference type="InterPro" id="IPR020846">
    <property type="entry name" value="MFS_dom"/>
</dbReference>
<dbReference type="GO" id="GO:0005886">
    <property type="term" value="C:plasma membrane"/>
    <property type="evidence" value="ECO:0007669"/>
    <property type="project" value="UniProtKB-SubCell"/>
</dbReference>
<dbReference type="Pfam" id="PF07690">
    <property type="entry name" value="MFS_1"/>
    <property type="match status" value="1"/>
</dbReference>
<dbReference type="PANTHER" id="PTHR43124:SF3">
    <property type="entry name" value="CHLORAMPHENICOL EFFLUX PUMP RV0191"/>
    <property type="match status" value="1"/>
</dbReference>
<keyword evidence="5 6" id="KW-0472">Membrane</keyword>
<feature type="domain" description="Major facilitator superfamily (MFS) profile" evidence="7">
    <location>
        <begin position="1"/>
        <end position="226"/>
    </location>
</feature>
<name>A0A930VMG1_9ACTN</name>
<feature type="transmembrane region" description="Helical" evidence="6">
    <location>
        <begin position="110"/>
        <end position="130"/>
    </location>
</feature>
<reference evidence="8" key="1">
    <citation type="submission" date="2020-11" db="EMBL/GenBank/DDBJ databases">
        <title>Nocardioides cynanchi sp. nov., isolated from soil of rhizosphere of Cynanchum wilfordii.</title>
        <authorList>
            <person name="Lee J.-S."/>
            <person name="Suh M.K."/>
            <person name="Kim J.-S."/>
        </authorList>
    </citation>
    <scope>NUCLEOTIDE SEQUENCE</scope>
    <source>
        <strain evidence="8">KCTC 19276</strain>
    </source>
</reference>
<dbReference type="PROSITE" id="PS50850">
    <property type="entry name" value="MFS"/>
    <property type="match status" value="1"/>
</dbReference>
<dbReference type="InterPro" id="IPR050189">
    <property type="entry name" value="MFS_Efflux_Transporters"/>
</dbReference>
<keyword evidence="3 6" id="KW-0812">Transmembrane</keyword>
<evidence type="ECO:0000256" key="3">
    <source>
        <dbReference type="ARBA" id="ARBA00022692"/>
    </source>
</evidence>
<dbReference type="GO" id="GO:0022857">
    <property type="term" value="F:transmembrane transporter activity"/>
    <property type="evidence" value="ECO:0007669"/>
    <property type="project" value="InterPro"/>
</dbReference>
<dbReference type="Gene3D" id="1.20.1250.20">
    <property type="entry name" value="MFS general substrate transporter like domains"/>
    <property type="match status" value="1"/>
</dbReference>
<comment type="caution">
    <text evidence="8">The sequence shown here is derived from an EMBL/GenBank/DDBJ whole genome shotgun (WGS) entry which is preliminary data.</text>
</comment>
<evidence type="ECO:0000256" key="4">
    <source>
        <dbReference type="ARBA" id="ARBA00022989"/>
    </source>
</evidence>
<evidence type="ECO:0000256" key="6">
    <source>
        <dbReference type="SAM" id="Phobius"/>
    </source>
</evidence>
<comment type="subcellular location">
    <subcellularLocation>
        <location evidence="1">Cell membrane</location>
        <topology evidence="1">Multi-pass membrane protein</topology>
    </subcellularLocation>
</comment>
<keyword evidence="2" id="KW-1003">Cell membrane</keyword>
<feature type="transmembrane region" description="Helical" evidence="6">
    <location>
        <begin position="48"/>
        <end position="67"/>
    </location>
</feature>
<evidence type="ECO:0000313" key="9">
    <source>
        <dbReference type="Proteomes" id="UP000660668"/>
    </source>
</evidence>
<evidence type="ECO:0000256" key="2">
    <source>
        <dbReference type="ARBA" id="ARBA00022475"/>
    </source>
</evidence>
<evidence type="ECO:0000259" key="7">
    <source>
        <dbReference type="PROSITE" id="PS50850"/>
    </source>
</evidence>
<accession>A0A930VMG1</accession>
<evidence type="ECO:0000313" key="8">
    <source>
        <dbReference type="EMBL" id="MBF4769367.1"/>
    </source>
</evidence>